<organism evidence="1">
    <name type="scientific">viral metagenome</name>
    <dbReference type="NCBI Taxonomy" id="1070528"/>
    <lineage>
        <taxon>unclassified sequences</taxon>
        <taxon>metagenomes</taxon>
        <taxon>organismal metagenomes</taxon>
    </lineage>
</organism>
<protein>
    <submittedName>
        <fullName evidence="1">Uncharacterized protein</fullName>
    </submittedName>
</protein>
<sequence>MYKYKYIKYKNKYFELKKLIGGGTNIPLGLLLDNPKFDFLFSGSSHIDKTTISNITYERIITKITYEKYNPETNSYSLIETDERSNQFLFKISVSYSGEPIIIFCEDSRLRDWAQYQTYRFIPALSTKSDNRILRNFIVNGSTKYYEYYLENLGKVLGHIVNNNILLLEDKILNYDDCPINLTKYDSSDNIILLYPCLHTISNAAYSTGLVRECPICRSRIDSIQSLTFEEFAMI</sequence>
<evidence type="ECO:0000313" key="1">
    <source>
        <dbReference type="EMBL" id="QHT13135.1"/>
    </source>
</evidence>
<dbReference type="AlphaFoldDB" id="A0A6C0DC00"/>
<proteinExistence type="predicted"/>
<name>A0A6C0DC00_9ZZZZ</name>
<reference evidence="1" key="1">
    <citation type="journal article" date="2020" name="Nature">
        <title>Giant virus diversity and host interactions through global metagenomics.</title>
        <authorList>
            <person name="Schulz F."/>
            <person name="Roux S."/>
            <person name="Paez-Espino D."/>
            <person name="Jungbluth S."/>
            <person name="Walsh D.A."/>
            <person name="Denef V.J."/>
            <person name="McMahon K.D."/>
            <person name="Konstantinidis K.T."/>
            <person name="Eloe-Fadrosh E.A."/>
            <person name="Kyrpides N.C."/>
            <person name="Woyke T."/>
        </authorList>
    </citation>
    <scope>NUCLEOTIDE SEQUENCE</scope>
    <source>
        <strain evidence="1">GVMAG-M-3300023174-131</strain>
    </source>
</reference>
<dbReference type="EMBL" id="MN739563">
    <property type="protein sequence ID" value="QHT13135.1"/>
    <property type="molecule type" value="Genomic_DNA"/>
</dbReference>
<accession>A0A6C0DC00</accession>